<accession>A0A972FPA8</accession>
<evidence type="ECO:0000313" key="3">
    <source>
        <dbReference type="Proteomes" id="UP000712080"/>
    </source>
</evidence>
<dbReference type="PANTHER" id="PTHR12993:SF11">
    <property type="entry name" value="N-ACETYLGLUCOSAMINYL-PHOSPHATIDYLINOSITOL DE-N-ACETYLASE"/>
    <property type="match status" value="1"/>
</dbReference>
<keyword evidence="1" id="KW-0732">Signal</keyword>
<feature type="signal peptide" evidence="1">
    <location>
        <begin position="1"/>
        <end position="20"/>
    </location>
</feature>
<name>A0A972FPA8_9FLAO</name>
<evidence type="ECO:0000256" key="1">
    <source>
        <dbReference type="SAM" id="SignalP"/>
    </source>
</evidence>
<gene>
    <name evidence="2" type="ORF">G6047_12800</name>
</gene>
<dbReference type="SUPFAM" id="SSF102588">
    <property type="entry name" value="LmbE-like"/>
    <property type="match status" value="1"/>
</dbReference>
<dbReference type="Proteomes" id="UP000712080">
    <property type="component" value="Unassembled WGS sequence"/>
</dbReference>
<protein>
    <submittedName>
        <fullName evidence="2">PIG-L family deacetylase</fullName>
    </submittedName>
</protein>
<dbReference type="RefSeq" id="WP_169528021.1">
    <property type="nucleotide sequence ID" value="NZ_JAAMPU010000107.1"/>
</dbReference>
<dbReference type="GO" id="GO:0016811">
    <property type="term" value="F:hydrolase activity, acting on carbon-nitrogen (but not peptide) bonds, in linear amides"/>
    <property type="evidence" value="ECO:0007669"/>
    <property type="project" value="TreeGrafter"/>
</dbReference>
<proteinExistence type="predicted"/>
<keyword evidence="3" id="KW-1185">Reference proteome</keyword>
<comment type="caution">
    <text evidence="2">The sequence shown here is derived from an EMBL/GenBank/DDBJ whole genome shotgun (WGS) entry which is preliminary data.</text>
</comment>
<dbReference type="AlphaFoldDB" id="A0A972FPA8"/>
<dbReference type="EMBL" id="JAAMPU010000107">
    <property type="protein sequence ID" value="NMH28915.1"/>
    <property type="molecule type" value="Genomic_DNA"/>
</dbReference>
<dbReference type="SUPFAM" id="SSF52317">
    <property type="entry name" value="Class I glutamine amidotransferase-like"/>
    <property type="match status" value="1"/>
</dbReference>
<sequence>MHKHFYIPVFLLLFVVSVQSQPAKPNSAEIHSRIQKLNFLGSVLYIAAHPDDENTRLITWLANDKKARTAYLSLTRGDGGQNLIGPQLRELLGVIRTQELLEARKIDGGIQYFSRANDFGYSKNPDETLAIWNKDEVLQDIVKVIREFRPDVIINRFDARTPGSTHGHHTSSAILSLEAFDLAGKESSFPQLMKLPAWQPKRLYMNTSWWFYGSKEKFDKADKTNLIKISTGTFYPEFGKSNQEIAALSRSSHKSQGFGSSGVRGQDEEYLEFLKGEKSNGSTDLFYGIDTSWNRVAGGKAIGELIEKIEKQYDYSHPEKSVTDLVKAYNMISAIKDEYWKTIKLSEVKEIIAACTGLFLEAVSMTGQASPGDLVTVKAEAINRSSVPMQLKSITTTPASEGPTPAPLDANTDKSIDLKLTIPADFSFTQPYWLVKQGTVGMYKVDDASLIGKPESPRQAKAVFTVDILGTSLDFERQIVYKFNDDVKGEVYTPFDIVPQVTISLSDRNMFFSSNEPRTFHVKVVGEKVPAKGKLMLSAGKDWKISPSAIDFSIDKKDGIADFSFTVTPPPSASESTLDCVAIIGNDTLRADKITIDYPHIKRQLVFKESKARLIKPEIVIGNQKIAYIMGAGDEVPDCLRQMGYAVTLIAPEEISAPRLKQFNVVITGIRAYNTIKELALHQAELLDFVNNGGTMIVQYNTLDDLVAPDMSPYKLKLSRDRVTREDCEVKFIDPKNPILNYPNKITEKDFNGWVQERGLYFPNEWDSAFKPVISMKDTGESAKESSILVASYGKGTYIYTGLSFFRELPEGVTGAYRLMANLISASNSKNP</sequence>
<organism evidence="2 3">
    <name type="scientific">Flavobacterium silvaticum</name>
    <dbReference type="NCBI Taxonomy" id="1852020"/>
    <lineage>
        <taxon>Bacteria</taxon>
        <taxon>Pseudomonadati</taxon>
        <taxon>Bacteroidota</taxon>
        <taxon>Flavobacteriia</taxon>
        <taxon>Flavobacteriales</taxon>
        <taxon>Flavobacteriaceae</taxon>
        <taxon>Flavobacterium</taxon>
    </lineage>
</organism>
<dbReference type="Pfam" id="PF02585">
    <property type="entry name" value="PIG-L"/>
    <property type="match status" value="1"/>
</dbReference>
<reference evidence="2" key="1">
    <citation type="submission" date="2020-02" db="EMBL/GenBank/DDBJ databases">
        <title>Flavobacterium sp. genome.</title>
        <authorList>
            <person name="Jung H.S."/>
            <person name="Baek J.H."/>
            <person name="Jeon C.O."/>
        </authorList>
    </citation>
    <scope>NUCLEOTIDE SEQUENCE</scope>
    <source>
        <strain evidence="2">SE-s28</strain>
    </source>
</reference>
<evidence type="ECO:0000313" key="2">
    <source>
        <dbReference type="EMBL" id="NMH28915.1"/>
    </source>
</evidence>
<dbReference type="InterPro" id="IPR024078">
    <property type="entry name" value="LmbE-like_dom_sf"/>
</dbReference>
<dbReference type="InterPro" id="IPR029062">
    <property type="entry name" value="Class_I_gatase-like"/>
</dbReference>
<dbReference type="Gene3D" id="3.40.50.10320">
    <property type="entry name" value="LmbE-like"/>
    <property type="match status" value="1"/>
</dbReference>
<dbReference type="PANTHER" id="PTHR12993">
    <property type="entry name" value="N-ACETYLGLUCOSAMINYL-PHOSPHATIDYLINOSITOL DE-N-ACETYLASE-RELATED"/>
    <property type="match status" value="1"/>
</dbReference>
<feature type="chain" id="PRO_5038066859" evidence="1">
    <location>
        <begin position="21"/>
        <end position="832"/>
    </location>
</feature>
<dbReference type="InterPro" id="IPR003737">
    <property type="entry name" value="GlcNAc_PI_deacetylase-related"/>
</dbReference>